<sequence>MSARYSAAPRSPDGGFVQPPLAADEDYGVASQERVFEELLDAEVAVNLEKLREAARVGIPPAYRGVVYRYLLGVAFTDKSSEMTMEELQDKDFQLLQSAYTRIWGSGDEDDDRGGAGGGGVGSGRGSDSKVAAMNALKTLLAFSASSTAAAVGATDLSGPLQSRVGSDDVDGSHCPLPMPFAYRGSYAVLSHTPSATLAAWEESLAALCRTAPYNQDVRQRAKIESAVAALQVMYSSVPIDHVQLLVLFA</sequence>
<dbReference type="Gene3D" id="1.10.10.750">
    <property type="entry name" value="Ypt/Rab-GAP domain of gyp1p, domain 1"/>
    <property type="match status" value="1"/>
</dbReference>
<reference evidence="2 3" key="1">
    <citation type="journal article" date="2015" name="PLoS Pathog.">
        <title>Leptomonas seymouri: Adaptations to the Dixenous Life Cycle Analyzed by Genome Sequencing, Transcriptome Profiling and Co-infection with Leishmania donovani.</title>
        <authorList>
            <person name="Kraeva N."/>
            <person name="Butenko A."/>
            <person name="Hlavacova J."/>
            <person name="Kostygov A."/>
            <person name="Myskova J."/>
            <person name="Grybchuk D."/>
            <person name="Lestinova T."/>
            <person name="Votypka J."/>
            <person name="Volf P."/>
            <person name="Opperdoes F."/>
            <person name="Flegontov P."/>
            <person name="Lukes J."/>
            <person name="Yurchenko V."/>
        </authorList>
    </citation>
    <scope>NUCLEOTIDE SEQUENCE [LARGE SCALE GENOMIC DNA]</scope>
    <source>
        <strain evidence="2 3">ATCC 30220</strain>
    </source>
</reference>
<protein>
    <submittedName>
        <fullName evidence="2">Uncharacterized protein</fullName>
    </submittedName>
</protein>
<evidence type="ECO:0000313" key="2">
    <source>
        <dbReference type="EMBL" id="KPI86971.1"/>
    </source>
</evidence>
<feature type="region of interest" description="Disordered" evidence="1">
    <location>
        <begin position="1"/>
        <end position="22"/>
    </location>
</feature>
<evidence type="ECO:0000256" key="1">
    <source>
        <dbReference type="SAM" id="MobiDB-lite"/>
    </source>
</evidence>
<accession>A0A0N1IL13</accession>
<keyword evidence="3" id="KW-1185">Reference proteome</keyword>
<gene>
    <name evidence="2" type="ORF">ABL78_3962</name>
</gene>
<dbReference type="SUPFAM" id="SSF47923">
    <property type="entry name" value="Ypt/Rab-GAP domain of gyp1p"/>
    <property type="match status" value="1"/>
</dbReference>
<name>A0A0N1IL13_LEPSE</name>
<organism evidence="2 3">
    <name type="scientific">Leptomonas seymouri</name>
    <dbReference type="NCBI Taxonomy" id="5684"/>
    <lineage>
        <taxon>Eukaryota</taxon>
        <taxon>Discoba</taxon>
        <taxon>Euglenozoa</taxon>
        <taxon>Kinetoplastea</taxon>
        <taxon>Metakinetoplastina</taxon>
        <taxon>Trypanosomatida</taxon>
        <taxon>Trypanosomatidae</taxon>
        <taxon>Leishmaniinae</taxon>
        <taxon>Leptomonas</taxon>
    </lineage>
</organism>
<feature type="compositionally biased region" description="Gly residues" evidence="1">
    <location>
        <begin position="115"/>
        <end position="125"/>
    </location>
</feature>
<dbReference type="VEuPathDB" id="TriTrypDB:Lsey_0108_0150"/>
<feature type="region of interest" description="Disordered" evidence="1">
    <location>
        <begin position="106"/>
        <end position="126"/>
    </location>
</feature>
<proteinExistence type="predicted"/>
<dbReference type="EMBL" id="LJSK01000108">
    <property type="protein sequence ID" value="KPI86971.1"/>
    <property type="molecule type" value="Genomic_DNA"/>
</dbReference>
<dbReference type="InterPro" id="IPR035969">
    <property type="entry name" value="Rab-GAP_TBC_sf"/>
</dbReference>
<feature type="non-terminal residue" evidence="2">
    <location>
        <position position="250"/>
    </location>
</feature>
<dbReference type="Proteomes" id="UP000038009">
    <property type="component" value="Unassembled WGS sequence"/>
</dbReference>
<dbReference type="OrthoDB" id="27140at2759"/>
<evidence type="ECO:0000313" key="3">
    <source>
        <dbReference type="Proteomes" id="UP000038009"/>
    </source>
</evidence>
<dbReference type="AlphaFoldDB" id="A0A0N1IL13"/>
<comment type="caution">
    <text evidence="2">The sequence shown here is derived from an EMBL/GenBank/DDBJ whole genome shotgun (WGS) entry which is preliminary data.</text>
</comment>